<protein>
    <submittedName>
        <fullName evidence="8">UPF0042 nucleotide-binding protein</fullName>
    </submittedName>
</protein>
<comment type="caution">
    <text evidence="8">The sequence shown here is derived from an EMBL/GenBank/DDBJ whole genome shotgun (WGS) entry which is preliminary data.</text>
</comment>
<dbReference type="HAMAP" id="MF_00636">
    <property type="entry name" value="RapZ_like"/>
    <property type="match status" value="1"/>
</dbReference>
<evidence type="ECO:0000259" key="7">
    <source>
        <dbReference type="Pfam" id="PF22740"/>
    </source>
</evidence>
<feature type="binding site" evidence="4">
    <location>
        <begin position="99"/>
        <end position="102"/>
    </location>
    <ligand>
        <name>GTP</name>
        <dbReference type="ChEBI" id="CHEBI:37565"/>
    </ligand>
</feature>
<name>A0A7W5XKE3_9MICC</name>
<dbReference type="InterPro" id="IPR005337">
    <property type="entry name" value="RapZ-like"/>
</dbReference>
<dbReference type="Pfam" id="PF22740">
    <property type="entry name" value="PapZ_C"/>
    <property type="match status" value="1"/>
</dbReference>
<dbReference type="PANTHER" id="PTHR30448">
    <property type="entry name" value="RNASE ADAPTER PROTEIN RAPZ"/>
    <property type="match status" value="1"/>
</dbReference>
<evidence type="ECO:0000313" key="8">
    <source>
        <dbReference type="EMBL" id="MBB3666830.1"/>
    </source>
</evidence>
<gene>
    <name evidence="8" type="ORF">FHX47_000423</name>
</gene>
<dbReference type="SUPFAM" id="SSF52540">
    <property type="entry name" value="P-loop containing nucleoside triphosphate hydrolases"/>
    <property type="match status" value="1"/>
</dbReference>
<feature type="binding site" evidence="4">
    <location>
        <begin position="48"/>
        <end position="55"/>
    </location>
    <ligand>
        <name>ATP</name>
        <dbReference type="ChEBI" id="CHEBI:30616"/>
    </ligand>
</feature>
<dbReference type="InterPro" id="IPR053930">
    <property type="entry name" value="RapZ-like_N"/>
</dbReference>
<dbReference type="EMBL" id="JACIBT010000001">
    <property type="protein sequence ID" value="MBB3666830.1"/>
    <property type="molecule type" value="Genomic_DNA"/>
</dbReference>
<keyword evidence="3 4" id="KW-0342">GTP-binding</keyword>
<dbReference type="GO" id="GO:0005524">
    <property type="term" value="F:ATP binding"/>
    <property type="evidence" value="ECO:0007669"/>
    <property type="project" value="UniProtKB-UniRule"/>
</dbReference>
<evidence type="ECO:0000259" key="6">
    <source>
        <dbReference type="Pfam" id="PF03668"/>
    </source>
</evidence>
<dbReference type="PANTHER" id="PTHR30448:SF0">
    <property type="entry name" value="RNASE ADAPTER PROTEIN RAPZ"/>
    <property type="match status" value="1"/>
</dbReference>
<accession>A0A7W5XKE3</accession>
<keyword evidence="1 4" id="KW-0547">Nucleotide-binding</keyword>
<dbReference type="GO" id="GO:0005525">
    <property type="term" value="F:GTP binding"/>
    <property type="evidence" value="ECO:0007669"/>
    <property type="project" value="UniProtKB-UniRule"/>
</dbReference>
<feature type="compositionally biased region" description="Low complexity" evidence="5">
    <location>
        <begin position="13"/>
        <end position="31"/>
    </location>
</feature>
<dbReference type="NCBIfam" id="NF003828">
    <property type="entry name" value="PRK05416.1"/>
    <property type="match status" value="1"/>
</dbReference>
<feature type="domain" description="RapZ C-terminal" evidence="7">
    <location>
        <begin position="203"/>
        <end position="322"/>
    </location>
</feature>
<dbReference type="Proteomes" id="UP000547528">
    <property type="component" value="Unassembled WGS sequence"/>
</dbReference>
<dbReference type="RefSeq" id="WP_183357225.1">
    <property type="nucleotide sequence ID" value="NZ_BAABKR010000008.1"/>
</dbReference>
<keyword evidence="2 4" id="KW-0067">ATP-binding</keyword>
<dbReference type="InterPro" id="IPR027417">
    <property type="entry name" value="P-loop_NTPase"/>
</dbReference>
<dbReference type="Pfam" id="PF03668">
    <property type="entry name" value="RapZ-like_N"/>
    <property type="match status" value="1"/>
</dbReference>
<proteinExistence type="inferred from homology"/>
<evidence type="ECO:0000256" key="4">
    <source>
        <dbReference type="HAMAP-Rule" id="MF_00636"/>
    </source>
</evidence>
<dbReference type="AlphaFoldDB" id="A0A7W5XKE3"/>
<feature type="region of interest" description="Disordered" evidence="5">
    <location>
        <begin position="1"/>
        <end position="37"/>
    </location>
</feature>
<feature type="compositionally biased region" description="Basic and acidic residues" evidence="5">
    <location>
        <begin position="1"/>
        <end position="12"/>
    </location>
</feature>
<keyword evidence="9" id="KW-1185">Reference proteome</keyword>
<dbReference type="InterPro" id="IPR053931">
    <property type="entry name" value="RapZ_C"/>
</dbReference>
<organism evidence="8 9">
    <name type="scientific">Garicola koreensis</name>
    <dbReference type="NCBI Taxonomy" id="1262554"/>
    <lineage>
        <taxon>Bacteria</taxon>
        <taxon>Bacillati</taxon>
        <taxon>Actinomycetota</taxon>
        <taxon>Actinomycetes</taxon>
        <taxon>Micrococcales</taxon>
        <taxon>Micrococcaceae</taxon>
        <taxon>Garicola</taxon>
    </lineage>
</organism>
<feature type="domain" description="RapZ-like N-terminal" evidence="6">
    <location>
        <begin position="42"/>
        <end position="196"/>
    </location>
</feature>
<sequence length="325" mass="35421">MSHQSAHGEHDAAAGAAPAAANPAQQPAQQPSLESVKPPEKELLIITGMSGAGRTTASHALEDMGWYVVEGLPPELIATMMDLVARNPGSVEKMAVVLDARSRGLYSSMQESLAQIAAAGITYRVLFLEASDELLVRRFEQGRRPHPLQGSGRILDGLRAEREMLAAVKEQADIVLDTTDLNVHTLANSVNELFNDDGPITLRLNVMSFGFKYGVPADANYLADVRFIPNPHWVPELRALTGQDEQVRDYVLVNKGAGEFVDRYVEALMPVLEGYRQENKHYATLAVGCTGGKHRSVAIGDELARRLAQLPNVTVNTVHRDLGRE</sequence>
<evidence type="ECO:0000313" key="9">
    <source>
        <dbReference type="Proteomes" id="UP000547528"/>
    </source>
</evidence>
<evidence type="ECO:0000256" key="5">
    <source>
        <dbReference type="SAM" id="MobiDB-lite"/>
    </source>
</evidence>
<evidence type="ECO:0000256" key="2">
    <source>
        <dbReference type="ARBA" id="ARBA00022840"/>
    </source>
</evidence>
<dbReference type="Gene3D" id="3.40.50.300">
    <property type="entry name" value="P-loop containing nucleotide triphosphate hydrolases"/>
    <property type="match status" value="1"/>
</dbReference>
<evidence type="ECO:0000256" key="3">
    <source>
        <dbReference type="ARBA" id="ARBA00023134"/>
    </source>
</evidence>
<reference evidence="8 9" key="1">
    <citation type="submission" date="2020-08" db="EMBL/GenBank/DDBJ databases">
        <title>Sequencing the genomes of 1000 actinobacteria strains.</title>
        <authorList>
            <person name="Klenk H.-P."/>
        </authorList>
    </citation>
    <scope>NUCLEOTIDE SEQUENCE [LARGE SCALE GENOMIC DNA]</scope>
    <source>
        <strain evidence="8 9">DSM 28238</strain>
    </source>
</reference>
<dbReference type="PIRSF" id="PIRSF005052">
    <property type="entry name" value="P-loopkin"/>
    <property type="match status" value="1"/>
</dbReference>
<evidence type="ECO:0000256" key="1">
    <source>
        <dbReference type="ARBA" id="ARBA00022741"/>
    </source>
</evidence>